<sequence>MRLHEGSFKCPKCPMTFPRRSRLAVHVRTHSDKVFQCDQCGKSFRHSRSLARHELLHSGQRPYRCTEPECEQSFGRQDHLTDHLRTHTGERPFQCPHCSKTFRQSGVMNRH</sequence>
<feature type="domain" description="C2H2-type" evidence="8">
    <location>
        <begin position="93"/>
        <end position="111"/>
    </location>
</feature>
<keyword evidence="6" id="KW-0539">Nucleus</keyword>
<dbReference type="SMART" id="SM00355">
    <property type="entry name" value="ZnF_C2H2"/>
    <property type="match status" value="4"/>
</dbReference>
<evidence type="ECO:0000256" key="6">
    <source>
        <dbReference type="ARBA" id="ARBA00023242"/>
    </source>
</evidence>
<dbReference type="eggNOG" id="KOG1721">
    <property type="taxonomic scope" value="Eukaryota"/>
</dbReference>
<evidence type="ECO:0000313" key="10">
    <source>
        <dbReference type="Proteomes" id="UP000001593"/>
    </source>
</evidence>
<dbReference type="InParanoid" id="A7S0V3"/>
<dbReference type="PROSITE" id="PS50157">
    <property type="entry name" value="ZINC_FINGER_C2H2_2"/>
    <property type="match status" value="4"/>
</dbReference>
<gene>
    <name evidence="9" type="ORF">NEMVEDRAFT_v1g100176</name>
</gene>
<dbReference type="SUPFAM" id="SSF57667">
    <property type="entry name" value="beta-beta-alpha zinc fingers"/>
    <property type="match status" value="2"/>
</dbReference>
<evidence type="ECO:0000256" key="3">
    <source>
        <dbReference type="ARBA" id="ARBA00022737"/>
    </source>
</evidence>
<dbReference type="FunFam" id="3.30.160.60:FF:000072">
    <property type="entry name" value="zinc finger protein 143 isoform X1"/>
    <property type="match status" value="1"/>
</dbReference>
<dbReference type="Gene3D" id="3.30.160.60">
    <property type="entry name" value="Classic Zinc Finger"/>
    <property type="match status" value="4"/>
</dbReference>
<reference evidence="9 10" key="1">
    <citation type="journal article" date="2007" name="Science">
        <title>Sea anemone genome reveals ancestral eumetazoan gene repertoire and genomic organization.</title>
        <authorList>
            <person name="Putnam N.H."/>
            <person name="Srivastava M."/>
            <person name="Hellsten U."/>
            <person name="Dirks B."/>
            <person name="Chapman J."/>
            <person name="Salamov A."/>
            <person name="Terry A."/>
            <person name="Shapiro H."/>
            <person name="Lindquist E."/>
            <person name="Kapitonov V.V."/>
            <person name="Jurka J."/>
            <person name="Genikhovich G."/>
            <person name="Grigoriev I.V."/>
            <person name="Lucas S.M."/>
            <person name="Steele R.E."/>
            <person name="Finnerty J.R."/>
            <person name="Technau U."/>
            <person name="Martindale M.Q."/>
            <person name="Rokhsar D.S."/>
        </authorList>
    </citation>
    <scope>NUCLEOTIDE SEQUENCE [LARGE SCALE GENOMIC DNA]</scope>
    <source>
        <strain evidence="10">CH2 X CH6</strain>
    </source>
</reference>
<dbReference type="InterPro" id="IPR013087">
    <property type="entry name" value="Znf_C2H2_type"/>
</dbReference>
<evidence type="ECO:0000313" key="9">
    <source>
        <dbReference type="EMBL" id="EDO42609.1"/>
    </source>
</evidence>
<dbReference type="GO" id="GO:0005634">
    <property type="term" value="C:nucleus"/>
    <property type="evidence" value="ECO:0007669"/>
    <property type="project" value="UniProtKB-SubCell"/>
</dbReference>
<evidence type="ECO:0000256" key="4">
    <source>
        <dbReference type="ARBA" id="ARBA00022771"/>
    </source>
</evidence>
<dbReference type="InterPro" id="IPR050717">
    <property type="entry name" value="C2H2-ZF_Transcription_Reg"/>
</dbReference>
<dbReference type="PhylomeDB" id="A7S0V3"/>
<evidence type="ECO:0000259" key="8">
    <source>
        <dbReference type="PROSITE" id="PS50157"/>
    </source>
</evidence>
<evidence type="ECO:0000256" key="2">
    <source>
        <dbReference type="ARBA" id="ARBA00022723"/>
    </source>
</evidence>
<dbReference type="PANTHER" id="PTHR14196">
    <property type="entry name" value="ODD-SKIPPED - RELATED"/>
    <property type="match status" value="1"/>
</dbReference>
<dbReference type="GO" id="GO:0008270">
    <property type="term" value="F:zinc ion binding"/>
    <property type="evidence" value="ECO:0007669"/>
    <property type="project" value="UniProtKB-KW"/>
</dbReference>
<dbReference type="PANTHER" id="PTHR14196:SF12">
    <property type="entry name" value="ZINC FINGER PROTEIN 208-LIKE"/>
    <property type="match status" value="1"/>
</dbReference>
<dbReference type="OMA" id="CTEPECE"/>
<evidence type="ECO:0000256" key="5">
    <source>
        <dbReference type="ARBA" id="ARBA00022833"/>
    </source>
</evidence>
<feature type="domain" description="C2H2-type" evidence="8">
    <location>
        <begin position="63"/>
        <end position="92"/>
    </location>
</feature>
<protein>
    <recommendedName>
        <fullName evidence="8">C2H2-type domain-containing protein</fullName>
    </recommendedName>
</protein>
<dbReference type="GO" id="GO:0005694">
    <property type="term" value="C:chromosome"/>
    <property type="evidence" value="ECO:0007669"/>
    <property type="project" value="UniProtKB-ARBA"/>
</dbReference>
<keyword evidence="10" id="KW-1185">Reference proteome</keyword>
<dbReference type="InterPro" id="IPR036236">
    <property type="entry name" value="Znf_C2H2_sf"/>
</dbReference>
<dbReference type="Pfam" id="PF00096">
    <property type="entry name" value="zf-C2H2"/>
    <property type="match status" value="4"/>
</dbReference>
<dbReference type="PROSITE" id="PS00028">
    <property type="entry name" value="ZINC_FINGER_C2H2_1"/>
    <property type="match status" value="3"/>
</dbReference>
<dbReference type="Proteomes" id="UP000001593">
    <property type="component" value="Unassembled WGS sequence"/>
</dbReference>
<proteinExistence type="predicted"/>
<dbReference type="HOGENOM" id="CLU_002678_42_11_1"/>
<dbReference type="GO" id="GO:0045893">
    <property type="term" value="P:positive regulation of DNA-templated transcription"/>
    <property type="evidence" value="ECO:0007669"/>
    <property type="project" value="UniProtKB-ARBA"/>
</dbReference>
<comment type="subcellular location">
    <subcellularLocation>
        <location evidence="1">Nucleus</location>
    </subcellularLocation>
</comment>
<feature type="domain" description="C2H2-type" evidence="8">
    <location>
        <begin position="35"/>
        <end position="62"/>
    </location>
</feature>
<name>A7S0V3_NEMVE</name>
<evidence type="ECO:0000256" key="7">
    <source>
        <dbReference type="PROSITE-ProRule" id="PRU00042"/>
    </source>
</evidence>
<organism evidence="9 10">
    <name type="scientific">Nematostella vectensis</name>
    <name type="common">Starlet sea anemone</name>
    <dbReference type="NCBI Taxonomy" id="45351"/>
    <lineage>
        <taxon>Eukaryota</taxon>
        <taxon>Metazoa</taxon>
        <taxon>Cnidaria</taxon>
        <taxon>Anthozoa</taxon>
        <taxon>Hexacorallia</taxon>
        <taxon>Actiniaria</taxon>
        <taxon>Edwardsiidae</taxon>
        <taxon>Nematostella</taxon>
    </lineage>
</organism>
<keyword evidence="3" id="KW-0677">Repeat</keyword>
<dbReference type="FunFam" id="3.30.160.60:FF:001732">
    <property type="entry name" value="Zgc:162936"/>
    <property type="match status" value="1"/>
</dbReference>
<evidence type="ECO:0000256" key="1">
    <source>
        <dbReference type="ARBA" id="ARBA00004123"/>
    </source>
</evidence>
<feature type="non-terminal residue" evidence="9">
    <location>
        <position position="111"/>
    </location>
</feature>
<dbReference type="GO" id="GO:0043565">
    <property type="term" value="F:sequence-specific DNA binding"/>
    <property type="evidence" value="ECO:0007669"/>
    <property type="project" value="UniProtKB-ARBA"/>
</dbReference>
<keyword evidence="2" id="KW-0479">Metal-binding</keyword>
<accession>A7S0V3</accession>
<dbReference type="AlphaFoldDB" id="A7S0V3"/>
<dbReference type="EMBL" id="DS469562">
    <property type="protein sequence ID" value="EDO42609.1"/>
    <property type="molecule type" value="Genomic_DNA"/>
</dbReference>
<keyword evidence="5" id="KW-0862">Zinc</keyword>
<dbReference type="FunFam" id="3.30.160.60:FF:000744">
    <property type="entry name" value="zinc finger E-box-binding homeobox 1"/>
    <property type="match status" value="1"/>
</dbReference>
<keyword evidence="4 7" id="KW-0863">Zinc-finger</keyword>
<feature type="domain" description="C2H2-type" evidence="8">
    <location>
        <begin position="8"/>
        <end position="35"/>
    </location>
</feature>